<keyword evidence="3" id="KW-1185">Reference proteome</keyword>
<gene>
    <name evidence="2" type="ORF">GCM10009663_03810</name>
</gene>
<keyword evidence="1" id="KW-0812">Transmembrane</keyword>
<proteinExistence type="predicted"/>
<keyword evidence="1" id="KW-0472">Membrane</keyword>
<dbReference type="EMBL" id="BAAALD010000002">
    <property type="protein sequence ID" value="GAA1069841.1"/>
    <property type="molecule type" value="Genomic_DNA"/>
</dbReference>
<evidence type="ECO:0000256" key="1">
    <source>
        <dbReference type="SAM" id="Phobius"/>
    </source>
</evidence>
<protein>
    <submittedName>
        <fullName evidence="2">Uncharacterized protein</fullName>
    </submittedName>
</protein>
<sequence length="197" mass="20259">MAAAGREAGRGWRPAGAAAGVALLLVAGYAAGVWSARSGGRVRVAELLDRPVPLLGAAGVLLVAALVLAPRRPGRGLFTAPVLLVAGVLALRVLIGALDVTGPPRQHTVMSVVAPGRADRLLSVVRHAVGPCWSVEVETGGGWSARHWLLGVFEHGPATGGPVDGHWDGPDRVVVRAADGEHVFDLPADPAERPHGR</sequence>
<evidence type="ECO:0000313" key="2">
    <source>
        <dbReference type="EMBL" id="GAA1069841.1"/>
    </source>
</evidence>
<keyword evidence="1" id="KW-1133">Transmembrane helix</keyword>
<dbReference type="Proteomes" id="UP001499987">
    <property type="component" value="Unassembled WGS sequence"/>
</dbReference>
<reference evidence="3" key="1">
    <citation type="journal article" date="2019" name="Int. J. Syst. Evol. Microbiol.">
        <title>The Global Catalogue of Microorganisms (GCM) 10K type strain sequencing project: providing services to taxonomists for standard genome sequencing and annotation.</title>
        <authorList>
            <consortium name="The Broad Institute Genomics Platform"/>
            <consortium name="The Broad Institute Genome Sequencing Center for Infectious Disease"/>
            <person name="Wu L."/>
            <person name="Ma J."/>
        </authorList>
    </citation>
    <scope>NUCLEOTIDE SEQUENCE [LARGE SCALE GENOMIC DNA]</scope>
    <source>
        <strain evidence="3">JCM 13002</strain>
    </source>
</reference>
<dbReference type="RefSeq" id="WP_344621662.1">
    <property type="nucleotide sequence ID" value="NZ_BAAALD010000002.1"/>
</dbReference>
<evidence type="ECO:0000313" key="3">
    <source>
        <dbReference type="Proteomes" id="UP001499987"/>
    </source>
</evidence>
<accession>A0ABP4DV04</accession>
<comment type="caution">
    <text evidence="2">The sequence shown here is derived from an EMBL/GenBank/DDBJ whole genome shotgun (WGS) entry which is preliminary data.</text>
</comment>
<feature type="transmembrane region" description="Helical" evidence="1">
    <location>
        <begin position="51"/>
        <end position="69"/>
    </location>
</feature>
<organism evidence="2 3">
    <name type="scientific">Kitasatospora arboriphila</name>
    <dbReference type="NCBI Taxonomy" id="258052"/>
    <lineage>
        <taxon>Bacteria</taxon>
        <taxon>Bacillati</taxon>
        <taxon>Actinomycetota</taxon>
        <taxon>Actinomycetes</taxon>
        <taxon>Kitasatosporales</taxon>
        <taxon>Streptomycetaceae</taxon>
        <taxon>Kitasatospora</taxon>
    </lineage>
</organism>
<name>A0ABP4DV04_9ACTN</name>
<feature type="transmembrane region" description="Helical" evidence="1">
    <location>
        <begin position="76"/>
        <end position="98"/>
    </location>
</feature>